<dbReference type="GO" id="GO:0008270">
    <property type="term" value="F:zinc ion binding"/>
    <property type="evidence" value="ECO:0007669"/>
    <property type="project" value="UniProtKB-UniRule"/>
</dbReference>
<dbReference type="InterPro" id="IPR031052">
    <property type="entry name" value="FHY3/FAR1"/>
</dbReference>
<dbReference type="Pfam" id="PF04434">
    <property type="entry name" value="SWIM"/>
    <property type="match status" value="1"/>
</dbReference>
<comment type="function">
    <text evidence="6">Putative transcription activator involved in regulating light control of development.</text>
</comment>
<dbReference type="AlphaFoldDB" id="A0A445CTR0"/>
<gene>
    <name evidence="8" type="ORF">Ahy_A06g029555</name>
</gene>
<dbReference type="GO" id="GO:0006355">
    <property type="term" value="P:regulation of DNA-templated transcription"/>
    <property type="evidence" value="ECO:0007669"/>
    <property type="project" value="UniProtKB-UniRule"/>
</dbReference>
<protein>
    <recommendedName>
        <fullName evidence="6">Protein FAR1-RELATED SEQUENCE</fullName>
    </recommendedName>
</protein>
<evidence type="ECO:0000256" key="6">
    <source>
        <dbReference type="RuleBase" id="RU367018"/>
    </source>
</evidence>
<keyword evidence="4 6" id="KW-0862">Zinc</keyword>
<evidence type="ECO:0000313" key="9">
    <source>
        <dbReference type="Proteomes" id="UP000289738"/>
    </source>
</evidence>
<reference evidence="8 9" key="1">
    <citation type="submission" date="2019-01" db="EMBL/GenBank/DDBJ databases">
        <title>Sequencing of cultivated peanut Arachis hypogaea provides insights into genome evolution and oil improvement.</title>
        <authorList>
            <person name="Chen X."/>
        </authorList>
    </citation>
    <scope>NUCLEOTIDE SEQUENCE [LARGE SCALE GENOMIC DNA]</scope>
    <source>
        <strain evidence="9">cv. Fuhuasheng</strain>
        <tissue evidence="8">Leaves</tissue>
    </source>
</reference>
<evidence type="ECO:0000256" key="2">
    <source>
        <dbReference type="ARBA" id="ARBA00022723"/>
    </source>
</evidence>
<dbReference type="Proteomes" id="UP000289738">
    <property type="component" value="Chromosome A06"/>
</dbReference>
<evidence type="ECO:0000256" key="5">
    <source>
        <dbReference type="PROSITE-ProRule" id="PRU00325"/>
    </source>
</evidence>
<organism evidence="8 9">
    <name type="scientific">Arachis hypogaea</name>
    <name type="common">Peanut</name>
    <dbReference type="NCBI Taxonomy" id="3818"/>
    <lineage>
        <taxon>Eukaryota</taxon>
        <taxon>Viridiplantae</taxon>
        <taxon>Streptophyta</taxon>
        <taxon>Embryophyta</taxon>
        <taxon>Tracheophyta</taxon>
        <taxon>Spermatophyta</taxon>
        <taxon>Magnoliopsida</taxon>
        <taxon>eudicotyledons</taxon>
        <taxon>Gunneridae</taxon>
        <taxon>Pentapetalae</taxon>
        <taxon>rosids</taxon>
        <taxon>fabids</taxon>
        <taxon>Fabales</taxon>
        <taxon>Fabaceae</taxon>
        <taxon>Papilionoideae</taxon>
        <taxon>50 kb inversion clade</taxon>
        <taxon>dalbergioids sensu lato</taxon>
        <taxon>Dalbergieae</taxon>
        <taxon>Pterocarpus clade</taxon>
        <taxon>Arachis</taxon>
    </lineage>
</organism>
<dbReference type="PANTHER" id="PTHR31669:SF251">
    <property type="entry name" value="PROTEIN FAR1-RELATED SEQUENCE"/>
    <property type="match status" value="1"/>
</dbReference>
<dbReference type="PANTHER" id="PTHR31669">
    <property type="entry name" value="PROTEIN FAR1-RELATED SEQUENCE 10-RELATED"/>
    <property type="match status" value="1"/>
</dbReference>
<dbReference type="GO" id="GO:0005634">
    <property type="term" value="C:nucleus"/>
    <property type="evidence" value="ECO:0007669"/>
    <property type="project" value="UniProtKB-SubCell"/>
</dbReference>
<accession>A0A445CTR0</accession>
<dbReference type="InterPro" id="IPR007527">
    <property type="entry name" value="Znf_SWIM"/>
</dbReference>
<comment type="subcellular location">
    <subcellularLocation>
        <location evidence="6">Nucleus</location>
    </subcellularLocation>
</comment>
<comment type="caution">
    <text evidence="8">The sequence shown here is derived from an EMBL/GenBank/DDBJ whole genome shotgun (WGS) entry which is preliminary data.</text>
</comment>
<dbReference type="SMART" id="SM00575">
    <property type="entry name" value="ZnF_PMZ"/>
    <property type="match status" value="1"/>
</dbReference>
<evidence type="ECO:0000256" key="3">
    <source>
        <dbReference type="ARBA" id="ARBA00022771"/>
    </source>
</evidence>
<comment type="similarity">
    <text evidence="1 6">Belongs to the FHY3/FAR1 family.</text>
</comment>
<feature type="domain" description="SWIM-type" evidence="7">
    <location>
        <begin position="174"/>
        <end position="210"/>
    </location>
</feature>
<proteinExistence type="inferred from homology"/>
<keyword evidence="6" id="KW-0539">Nucleus</keyword>
<dbReference type="InterPro" id="IPR006564">
    <property type="entry name" value="Znf_PMZ"/>
</dbReference>
<keyword evidence="9" id="KW-1185">Reference proteome</keyword>
<evidence type="ECO:0000313" key="8">
    <source>
        <dbReference type="EMBL" id="RYR54298.1"/>
    </source>
</evidence>
<name>A0A445CTR0_ARAHY</name>
<dbReference type="EMBL" id="SDMP01000006">
    <property type="protein sequence ID" value="RYR54298.1"/>
    <property type="molecule type" value="Genomic_DNA"/>
</dbReference>
<evidence type="ECO:0000256" key="1">
    <source>
        <dbReference type="ARBA" id="ARBA00005889"/>
    </source>
</evidence>
<keyword evidence="2 6" id="KW-0479">Metal-binding</keyword>
<evidence type="ECO:0000259" key="7">
    <source>
        <dbReference type="PROSITE" id="PS50966"/>
    </source>
</evidence>
<keyword evidence="3 5" id="KW-0863">Zinc-finger</keyword>
<sequence length="229" mass="27067">MKEKNQNFFFVLELEETSFHLTPPTIQTDSFDRNWNDFLLNFGLVDNKWLSVCVWVYYLDLYEDRHIWVPIYLDHHFWAGMRSTQRSESMHSFFNKFITRNSSLIQFVKQYDNCLGSREQAERESDAADFHTFREVQAQFRGKANCITRLMNSALGYSVYEVGEQVSSSIFNKFVVTYDSVAAEIKCQCLLFESRGILCHHALSVLSFEQVSQVSPRYILERWSKKVKR</sequence>
<dbReference type="PROSITE" id="PS50966">
    <property type="entry name" value="ZF_SWIM"/>
    <property type="match status" value="1"/>
</dbReference>
<evidence type="ECO:0000256" key="4">
    <source>
        <dbReference type="ARBA" id="ARBA00022833"/>
    </source>
</evidence>